<reference evidence="18 19" key="1">
    <citation type="submission" date="2014-10" db="EMBL/GenBank/DDBJ databases">
        <title>Complete genome sequence of Parvimonas micra KCOM 1535 (= ChDC B708).</title>
        <authorList>
            <person name="Kook J.-K."/>
            <person name="Park S.-N."/>
            <person name="Lim Y.K."/>
            <person name="Roh H."/>
        </authorList>
    </citation>
    <scope>NUCLEOTIDE SEQUENCE [LARGE SCALE GENOMIC DNA]</scope>
    <source>
        <strain evidence="19">KCOM 1535 / ChDC B708</strain>
    </source>
</reference>
<evidence type="ECO:0000256" key="7">
    <source>
        <dbReference type="ARBA" id="ARBA00022840"/>
    </source>
</evidence>
<dbReference type="InterPro" id="IPR045562">
    <property type="entry name" value="RecG_dom3_C"/>
</dbReference>
<dbReference type="STRING" id="33033.NW74_04430"/>
<evidence type="ECO:0000256" key="15">
    <source>
        <dbReference type="RuleBase" id="RU363016"/>
    </source>
</evidence>
<evidence type="ECO:0000256" key="3">
    <source>
        <dbReference type="ARBA" id="ARBA00022741"/>
    </source>
</evidence>
<dbReference type="InterPro" id="IPR012340">
    <property type="entry name" value="NA-bd_OB-fold"/>
</dbReference>
<dbReference type="NCBIfam" id="NF008165">
    <property type="entry name" value="PRK10917.1-3"/>
    <property type="match status" value="1"/>
</dbReference>
<evidence type="ECO:0000259" key="16">
    <source>
        <dbReference type="PROSITE" id="PS51192"/>
    </source>
</evidence>
<dbReference type="SUPFAM" id="SSF50249">
    <property type="entry name" value="Nucleic acid-binding proteins"/>
    <property type="match status" value="1"/>
</dbReference>
<evidence type="ECO:0000256" key="14">
    <source>
        <dbReference type="ARBA" id="ARBA00048988"/>
    </source>
</evidence>
<dbReference type="GO" id="GO:0003677">
    <property type="term" value="F:DNA binding"/>
    <property type="evidence" value="ECO:0007669"/>
    <property type="project" value="UniProtKB-KW"/>
</dbReference>
<sequence length="675" mass="78645">MELKDIKGIGEKKIALLNKLGIFTVNNLLEYFPYSYIDTTKFKKISEITEEGSYSYRLKIISLMENRKKRNIRVTKFLAMDEEMNYCTIVYFNNIFISKNLKINNVYEMYGRAKLLGKNVEIQSPIMQNKANIIGSIIPQYHLCKGISNLDIVKIIQNLLKKNSYFEEKIPSNILNELNLESYDNAIRNIHFPKDNEGFIRAKRRLVFDEIFYFQLSMKKIKRNNEDAIKFEIKDETFDFIKSLSFKLTNSQNKVLDDIFRDMTSDKQMNRLVQGDVGCGKTIISFVAMFNVIKNGFQSVLMAPTEILARQHYESAKKLFFKYNIKVELLVGSLKESEKKVIREKIENGEVDIIIGTHAVFQEKVVYKNLGFVITDEQHRFGVKQRLLLSKKSKNPDILVMSATPIPRTVGLVMFCDLDISTIDELPSGRGKVKTYFVDENYEERYMNFIKKHISEGRQAYIVCPLVDESDTLELQSVINLYERLKERYFQDVEIEFIHGKLKPVDKDRIMKNFENGKIKVLVATTVIEVGINVPNSNIMVIYNAERFGLSQLHQLRGRIGRGNYESFCILVSNNKSTNVKKRMDIMCSSNDGFYISEQDFLLRGYGDILGYRQSGEARFKILNIQKDYELLKFAIKYVDKILMDDFNFEKEENQVLKRNVDEFIQNLSNNIIMN</sequence>
<evidence type="ECO:0000256" key="4">
    <source>
        <dbReference type="ARBA" id="ARBA00022763"/>
    </source>
</evidence>
<keyword evidence="5 15" id="KW-0378">Hydrolase</keyword>
<dbReference type="GO" id="GO:0006281">
    <property type="term" value="P:DNA repair"/>
    <property type="evidence" value="ECO:0007669"/>
    <property type="project" value="UniProtKB-UniRule"/>
</dbReference>
<dbReference type="InterPro" id="IPR014001">
    <property type="entry name" value="Helicase_ATP-bd"/>
</dbReference>
<comment type="catalytic activity">
    <reaction evidence="14 15">
        <text>ATP + H2O = ADP + phosphate + H(+)</text>
        <dbReference type="Rhea" id="RHEA:13065"/>
        <dbReference type="ChEBI" id="CHEBI:15377"/>
        <dbReference type="ChEBI" id="CHEBI:15378"/>
        <dbReference type="ChEBI" id="CHEBI:30616"/>
        <dbReference type="ChEBI" id="CHEBI:43474"/>
        <dbReference type="ChEBI" id="CHEBI:456216"/>
        <dbReference type="EC" id="5.6.2.4"/>
    </reaction>
</comment>
<dbReference type="NCBIfam" id="NF008168">
    <property type="entry name" value="PRK10917.2-2"/>
    <property type="match status" value="1"/>
</dbReference>
<dbReference type="InterPro" id="IPR011545">
    <property type="entry name" value="DEAD/DEAH_box_helicase_dom"/>
</dbReference>
<protein>
    <recommendedName>
        <fullName evidence="2 15">ATP-dependent DNA helicase RecG</fullName>
        <ecNumber evidence="13 15">5.6.2.4</ecNumber>
    </recommendedName>
</protein>
<comment type="function">
    <text evidence="15">Plays a critical role in recombination and DNA repair. Helps process Holliday junction intermediates to mature products by catalyzing branch migration. Has replication fork regression activity, unwinds stalled or blocked replication forks to make a HJ that can be resolved. Has a DNA unwinding activity characteristic of a DNA helicase with 3'-5' polarity.</text>
</comment>
<dbReference type="GO" id="GO:0043138">
    <property type="term" value="F:3'-5' DNA helicase activity"/>
    <property type="evidence" value="ECO:0007669"/>
    <property type="project" value="UniProtKB-EC"/>
</dbReference>
<keyword evidence="3 15" id="KW-0547">Nucleotide-binding</keyword>
<dbReference type="Pfam" id="PF00270">
    <property type="entry name" value="DEAD"/>
    <property type="match status" value="1"/>
</dbReference>
<evidence type="ECO:0000256" key="12">
    <source>
        <dbReference type="ARBA" id="ARBA00034617"/>
    </source>
</evidence>
<dbReference type="PANTHER" id="PTHR47964">
    <property type="entry name" value="ATP-DEPENDENT DNA HELICASE HOMOLOG RECG, CHLOROPLASTIC"/>
    <property type="match status" value="1"/>
</dbReference>
<evidence type="ECO:0000313" key="19">
    <source>
        <dbReference type="Proteomes" id="UP000031386"/>
    </source>
</evidence>
<dbReference type="Gene3D" id="3.40.50.300">
    <property type="entry name" value="P-loop containing nucleotide triphosphate hydrolases"/>
    <property type="match status" value="2"/>
</dbReference>
<keyword evidence="11" id="KW-0413">Isomerase</keyword>
<evidence type="ECO:0000256" key="13">
    <source>
        <dbReference type="ARBA" id="ARBA00034808"/>
    </source>
</evidence>
<dbReference type="Pfam" id="PF17191">
    <property type="entry name" value="RecG_wedge"/>
    <property type="match status" value="1"/>
</dbReference>
<dbReference type="RefSeq" id="WP_041954054.1">
    <property type="nucleotide sequence ID" value="NZ_CP009761.1"/>
</dbReference>
<evidence type="ECO:0000256" key="9">
    <source>
        <dbReference type="ARBA" id="ARBA00023172"/>
    </source>
</evidence>
<gene>
    <name evidence="18" type="ORF">NW74_04430</name>
</gene>
<keyword evidence="8" id="KW-0238">DNA-binding</keyword>
<dbReference type="SUPFAM" id="SSF52540">
    <property type="entry name" value="P-loop containing nucleoside triphosphate hydrolases"/>
    <property type="match status" value="2"/>
</dbReference>
<evidence type="ECO:0000256" key="1">
    <source>
        <dbReference type="ARBA" id="ARBA00007504"/>
    </source>
</evidence>
<name>A0A0B4S237_9FIRM</name>
<keyword evidence="19" id="KW-1185">Reference proteome</keyword>
<accession>A0A0B4S237</accession>
<dbReference type="InterPro" id="IPR004609">
    <property type="entry name" value="ATP-dep_DNA_helicase_RecG"/>
</dbReference>
<evidence type="ECO:0000256" key="8">
    <source>
        <dbReference type="ARBA" id="ARBA00023125"/>
    </source>
</evidence>
<dbReference type="EC" id="5.6.2.4" evidence="13 15"/>
<dbReference type="OrthoDB" id="9804325at2"/>
<dbReference type="Proteomes" id="UP000031386">
    <property type="component" value="Chromosome"/>
</dbReference>
<dbReference type="EMBL" id="CP009761">
    <property type="protein sequence ID" value="AIZ36631.1"/>
    <property type="molecule type" value="Genomic_DNA"/>
</dbReference>
<keyword evidence="6 15" id="KW-0347">Helicase</keyword>
<organism evidence="18 19">
    <name type="scientific">Parvimonas micra</name>
    <dbReference type="NCBI Taxonomy" id="33033"/>
    <lineage>
        <taxon>Bacteria</taxon>
        <taxon>Bacillati</taxon>
        <taxon>Bacillota</taxon>
        <taxon>Tissierellia</taxon>
        <taxon>Tissierellales</taxon>
        <taxon>Peptoniphilaceae</taxon>
        <taxon>Parvimonas</taxon>
    </lineage>
</organism>
<keyword evidence="4 15" id="KW-0227">DNA damage</keyword>
<dbReference type="SMART" id="SM00487">
    <property type="entry name" value="DEXDc"/>
    <property type="match status" value="1"/>
</dbReference>
<evidence type="ECO:0000256" key="6">
    <source>
        <dbReference type="ARBA" id="ARBA00022806"/>
    </source>
</evidence>
<proteinExistence type="inferred from homology"/>
<evidence type="ECO:0000256" key="5">
    <source>
        <dbReference type="ARBA" id="ARBA00022801"/>
    </source>
</evidence>
<feature type="domain" description="Helicase C-terminal" evidence="17">
    <location>
        <begin position="442"/>
        <end position="602"/>
    </location>
</feature>
<dbReference type="Pfam" id="PF19833">
    <property type="entry name" value="RecG_dom3_C"/>
    <property type="match status" value="1"/>
</dbReference>
<dbReference type="Gene3D" id="2.40.50.140">
    <property type="entry name" value="Nucleic acid-binding proteins"/>
    <property type="match status" value="1"/>
</dbReference>
<feature type="domain" description="Helicase ATP-binding" evidence="16">
    <location>
        <begin position="262"/>
        <end position="423"/>
    </location>
</feature>
<keyword evidence="7 15" id="KW-0067">ATP-binding</keyword>
<dbReference type="InterPro" id="IPR027417">
    <property type="entry name" value="P-loop_NTPase"/>
</dbReference>
<evidence type="ECO:0000256" key="11">
    <source>
        <dbReference type="ARBA" id="ARBA00023235"/>
    </source>
</evidence>
<dbReference type="SMART" id="SM00490">
    <property type="entry name" value="HELICc"/>
    <property type="match status" value="1"/>
</dbReference>
<keyword evidence="9 15" id="KW-0233">DNA recombination</keyword>
<dbReference type="InterPro" id="IPR033454">
    <property type="entry name" value="RecG_wedge"/>
</dbReference>
<dbReference type="AlphaFoldDB" id="A0A0B4S237"/>
<dbReference type="GO" id="GO:0005524">
    <property type="term" value="F:ATP binding"/>
    <property type="evidence" value="ECO:0007669"/>
    <property type="project" value="UniProtKB-KW"/>
</dbReference>
<evidence type="ECO:0000313" key="18">
    <source>
        <dbReference type="EMBL" id="AIZ36631.1"/>
    </source>
</evidence>
<dbReference type="NCBIfam" id="TIGR00643">
    <property type="entry name" value="recG"/>
    <property type="match status" value="1"/>
</dbReference>
<dbReference type="KEGG" id="pmic:NW74_04430"/>
<evidence type="ECO:0000259" key="17">
    <source>
        <dbReference type="PROSITE" id="PS51194"/>
    </source>
</evidence>
<dbReference type="GO" id="GO:0016887">
    <property type="term" value="F:ATP hydrolysis activity"/>
    <property type="evidence" value="ECO:0007669"/>
    <property type="project" value="RHEA"/>
</dbReference>
<evidence type="ECO:0000256" key="2">
    <source>
        <dbReference type="ARBA" id="ARBA00017846"/>
    </source>
</evidence>
<dbReference type="InterPro" id="IPR001650">
    <property type="entry name" value="Helicase_C-like"/>
</dbReference>
<comment type="similarity">
    <text evidence="1 15">Belongs to the helicase family. RecG subfamily.</text>
</comment>
<dbReference type="PROSITE" id="PS51194">
    <property type="entry name" value="HELICASE_CTER"/>
    <property type="match status" value="1"/>
</dbReference>
<dbReference type="InterPro" id="IPR047112">
    <property type="entry name" value="RecG/Mfd"/>
</dbReference>
<keyword evidence="10 15" id="KW-0234">DNA repair</keyword>
<comment type="catalytic activity">
    <reaction evidence="12 15">
        <text>Couples ATP hydrolysis with the unwinding of duplex DNA by translocating in the 3'-5' direction.</text>
        <dbReference type="EC" id="5.6.2.4"/>
    </reaction>
</comment>
<evidence type="ECO:0000256" key="10">
    <source>
        <dbReference type="ARBA" id="ARBA00023204"/>
    </source>
</evidence>
<dbReference type="PANTHER" id="PTHR47964:SF1">
    <property type="entry name" value="ATP-DEPENDENT DNA HELICASE HOMOLOG RECG, CHLOROPLASTIC"/>
    <property type="match status" value="1"/>
</dbReference>
<dbReference type="CDD" id="cd17992">
    <property type="entry name" value="DEXHc_RecG"/>
    <property type="match status" value="1"/>
</dbReference>
<dbReference type="PROSITE" id="PS51192">
    <property type="entry name" value="HELICASE_ATP_BIND_1"/>
    <property type="match status" value="1"/>
</dbReference>
<dbReference type="GO" id="GO:0006310">
    <property type="term" value="P:DNA recombination"/>
    <property type="evidence" value="ECO:0007669"/>
    <property type="project" value="UniProtKB-UniRule"/>
</dbReference>
<dbReference type="Pfam" id="PF00271">
    <property type="entry name" value="Helicase_C"/>
    <property type="match status" value="1"/>
</dbReference>